<dbReference type="SUPFAM" id="SSF51735">
    <property type="entry name" value="NAD(P)-binding Rossmann-fold domains"/>
    <property type="match status" value="1"/>
</dbReference>
<reference evidence="3" key="1">
    <citation type="journal article" date="2019" name="Int. J. Syst. Evol. Microbiol.">
        <title>The Global Catalogue of Microorganisms (GCM) 10K type strain sequencing project: providing services to taxonomists for standard genome sequencing and annotation.</title>
        <authorList>
            <consortium name="The Broad Institute Genomics Platform"/>
            <consortium name="The Broad Institute Genome Sequencing Center for Infectious Disease"/>
            <person name="Wu L."/>
            <person name="Ma J."/>
        </authorList>
    </citation>
    <scope>NUCLEOTIDE SEQUENCE [LARGE SCALE GENOMIC DNA]</scope>
    <source>
        <strain evidence="3">CCUG 56042</strain>
    </source>
</reference>
<dbReference type="Pfam" id="PF13561">
    <property type="entry name" value="adh_short_C2"/>
    <property type="match status" value="1"/>
</dbReference>
<dbReference type="EMBL" id="JBHSMP010000016">
    <property type="protein sequence ID" value="MFC5429756.1"/>
    <property type="molecule type" value="Genomic_DNA"/>
</dbReference>
<name>A0ABW0J9X7_9BURK</name>
<proteinExistence type="inferred from homology"/>
<dbReference type="InterPro" id="IPR002347">
    <property type="entry name" value="SDR_fam"/>
</dbReference>
<comment type="similarity">
    <text evidence="1">Belongs to the short-chain dehydrogenases/reductases (SDR) family.</text>
</comment>
<dbReference type="InterPro" id="IPR036291">
    <property type="entry name" value="NAD(P)-bd_dom_sf"/>
</dbReference>
<dbReference type="PRINTS" id="PR00081">
    <property type="entry name" value="GDHRDH"/>
</dbReference>
<protein>
    <submittedName>
        <fullName evidence="2">SDR family oxidoreductase</fullName>
    </submittedName>
</protein>
<evidence type="ECO:0000256" key="1">
    <source>
        <dbReference type="ARBA" id="ARBA00006484"/>
    </source>
</evidence>
<dbReference type="Gene3D" id="3.40.50.720">
    <property type="entry name" value="NAD(P)-binding Rossmann-like Domain"/>
    <property type="match status" value="1"/>
</dbReference>
<gene>
    <name evidence="2" type="ORF">ACFPTO_13255</name>
</gene>
<dbReference type="PANTHER" id="PTHR42879">
    <property type="entry name" value="3-OXOACYL-(ACYL-CARRIER-PROTEIN) REDUCTASE"/>
    <property type="match status" value="1"/>
</dbReference>
<dbReference type="Proteomes" id="UP001596103">
    <property type="component" value="Unassembled WGS sequence"/>
</dbReference>
<comment type="caution">
    <text evidence="2">The sequence shown here is derived from an EMBL/GenBank/DDBJ whole genome shotgun (WGS) entry which is preliminary data.</text>
</comment>
<dbReference type="InterPro" id="IPR050259">
    <property type="entry name" value="SDR"/>
</dbReference>
<evidence type="ECO:0000313" key="3">
    <source>
        <dbReference type="Proteomes" id="UP001596103"/>
    </source>
</evidence>
<sequence>MKKNQRVLITGAGRGIGLAIAQKLAAQGYDLILNYRSDQGKSIANLKQFEQSDVAKEIEVTLVKADIAETRDVENMYRSLRNQGIDRIDHLVLNAASAPFKHFSDMNRFDWKLLLNSNLVGNVACVNETVPFMTQGGTICAISSLGSQRVLDKYPLGIMKSALENLVRYLEVELYDENVRVNGICAGVVNTDMFPFLKEMWPDMCAKSDQEKRRWLVEPDEVANIVSFLISPESSAIRGEILQADLGTALRA</sequence>
<dbReference type="RefSeq" id="WP_377711797.1">
    <property type="nucleotide sequence ID" value="NZ_JBHSMP010000016.1"/>
</dbReference>
<keyword evidence="3" id="KW-1185">Reference proteome</keyword>
<evidence type="ECO:0000313" key="2">
    <source>
        <dbReference type="EMBL" id="MFC5429756.1"/>
    </source>
</evidence>
<accession>A0ABW0J9X7</accession>
<organism evidence="2 3">
    <name type="scientific">Paraburkholderia denitrificans</name>
    <dbReference type="NCBI Taxonomy" id="694025"/>
    <lineage>
        <taxon>Bacteria</taxon>
        <taxon>Pseudomonadati</taxon>
        <taxon>Pseudomonadota</taxon>
        <taxon>Betaproteobacteria</taxon>
        <taxon>Burkholderiales</taxon>
        <taxon>Burkholderiaceae</taxon>
        <taxon>Paraburkholderia</taxon>
    </lineage>
</organism>